<feature type="transmembrane region" description="Helical" evidence="6">
    <location>
        <begin position="200"/>
        <end position="223"/>
    </location>
</feature>
<keyword evidence="5 8" id="KW-0496">Mitochondrion</keyword>
<feature type="transmembrane region" description="Helical" evidence="6">
    <location>
        <begin position="383"/>
        <end position="406"/>
    </location>
</feature>
<dbReference type="EMBL" id="MK307887">
    <property type="protein sequence ID" value="UFP91252.1"/>
    <property type="molecule type" value="Genomic_DNA"/>
</dbReference>
<evidence type="ECO:0000256" key="6">
    <source>
        <dbReference type="SAM" id="Phobius"/>
    </source>
</evidence>
<feature type="transmembrane region" description="Helical" evidence="6">
    <location>
        <begin position="341"/>
        <end position="363"/>
    </location>
</feature>
<comment type="subcellular location">
    <subcellularLocation>
        <location evidence="1">Membrane</location>
        <topology evidence="1">Multi-pass membrane protein</topology>
    </subcellularLocation>
    <subcellularLocation>
        <location evidence="5">Mitochondrion inner membrane</location>
        <topology evidence="5">Multi-pass membrane protein</topology>
    </subcellularLocation>
</comment>
<comment type="pathway">
    <text evidence="5">Energy metabolism; oxidative phosphorylation.</text>
</comment>
<sequence>MIFFMVMPAMIGGFGNYLLPLLVGGADMAFPRLNNISLWLIIPSIVLFLFSSIIENGAGTGWTLYPPLSGIQSHSGPSVDLVIFALHLSGISSLLGAMNFIVTISNMRTAGVRLHKLALFGWAIVITAALLLLSLPVLAGAITMVLTDRNFNTSFFEVAGGGDPILYQHLFMHPEVYILIVPGFGVISTSIAASSKKGVFGYLGMVYAMMSIGLLGFVVWSHHMYIVGLDVDTRAYFTAATLIIAVPTGIKIWASWLATCFSGSLYITPTMIFSLGFVFMFTLGGLSGIVLANASLDITFHDTYYVVAHFHYVLSMGAVFALISAWYFWIPKILGVNYKSILGNLHFLIFFLGVNVTFFPQHFLGLQGMPRRISDYPDAFGGWNLVSSLGSLLGVLATWLFLYLLYAQLVKGKVISWFPWLAPEHHTDTLQAYLIRGFDSLEWSLDSPPKPHAFASLPLQSGYSLSVLKIIYFLLVKYN</sequence>
<keyword evidence="5" id="KW-0349">Heme</keyword>
<comment type="similarity">
    <text evidence="5">Belongs to the heme-copper respiratory oxidase family.</text>
</comment>
<feature type="transmembrane region" description="Helical" evidence="6">
    <location>
        <begin position="117"/>
        <end position="146"/>
    </location>
</feature>
<feature type="domain" description="Cytochrome oxidase subunit I profile" evidence="7">
    <location>
        <begin position="1"/>
        <end position="461"/>
    </location>
</feature>
<keyword evidence="4 5" id="KW-0472">Membrane</keyword>
<dbReference type="GO" id="GO:0046872">
    <property type="term" value="F:metal ion binding"/>
    <property type="evidence" value="ECO:0007669"/>
    <property type="project" value="UniProtKB-KW"/>
</dbReference>
<dbReference type="InterPro" id="IPR023616">
    <property type="entry name" value="Cyt_c_oxase-like_su1_dom"/>
</dbReference>
<dbReference type="PANTHER" id="PTHR10422">
    <property type="entry name" value="CYTOCHROME C OXIDASE SUBUNIT 1"/>
    <property type="match status" value="1"/>
</dbReference>
<organism evidence="8">
    <name type="scientific">Leptogium corticola</name>
    <dbReference type="NCBI Taxonomy" id="586073"/>
    <lineage>
        <taxon>Eukaryota</taxon>
        <taxon>Fungi</taxon>
        <taxon>Dikarya</taxon>
        <taxon>Ascomycota</taxon>
        <taxon>Pezizomycotina</taxon>
        <taxon>Lecanoromycetes</taxon>
        <taxon>OSLEUM clade</taxon>
        <taxon>Lecanoromycetidae</taxon>
        <taxon>Peltigerales</taxon>
        <taxon>Collematineae</taxon>
        <taxon>Collemataceae</taxon>
        <taxon>Leptogium</taxon>
    </lineage>
</organism>
<dbReference type="UniPathway" id="UPA00705"/>
<dbReference type="PRINTS" id="PR01165">
    <property type="entry name" value="CYCOXIDASEI"/>
</dbReference>
<keyword evidence="2 5" id="KW-0812">Transmembrane</keyword>
<accession>A0A8K1SP07</accession>
<dbReference type="CDD" id="cd01663">
    <property type="entry name" value="Cyt_c_Oxidase_I"/>
    <property type="match status" value="1"/>
</dbReference>
<protein>
    <recommendedName>
        <fullName evidence="5">Cytochrome c oxidase subunit 1</fullName>
        <ecNumber evidence="5">7.1.1.9</ecNumber>
    </recommendedName>
</protein>
<keyword evidence="5" id="KW-0186">Copper</keyword>
<dbReference type="GO" id="GO:0015990">
    <property type="term" value="P:electron transport coupled proton transport"/>
    <property type="evidence" value="ECO:0007669"/>
    <property type="project" value="TreeGrafter"/>
</dbReference>
<dbReference type="Gene3D" id="1.20.210.10">
    <property type="entry name" value="Cytochrome c oxidase-like, subunit I domain"/>
    <property type="match status" value="1"/>
</dbReference>
<keyword evidence="5" id="KW-0249">Electron transport</keyword>
<comment type="catalytic activity">
    <reaction evidence="5">
        <text>4 Fe(II)-[cytochrome c] + O2 + 8 H(+)(in) = 4 Fe(III)-[cytochrome c] + 2 H2O + 4 H(+)(out)</text>
        <dbReference type="Rhea" id="RHEA:11436"/>
        <dbReference type="Rhea" id="RHEA-COMP:10350"/>
        <dbReference type="Rhea" id="RHEA-COMP:14399"/>
        <dbReference type="ChEBI" id="CHEBI:15377"/>
        <dbReference type="ChEBI" id="CHEBI:15378"/>
        <dbReference type="ChEBI" id="CHEBI:15379"/>
        <dbReference type="ChEBI" id="CHEBI:29033"/>
        <dbReference type="ChEBI" id="CHEBI:29034"/>
        <dbReference type="EC" id="7.1.1.9"/>
    </reaction>
</comment>
<keyword evidence="5" id="KW-0408">Iron</keyword>
<dbReference type="Pfam" id="PF00115">
    <property type="entry name" value="COX1"/>
    <property type="match status" value="1"/>
</dbReference>
<evidence type="ECO:0000313" key="8">
    <source>
        <dbReference type="EMBL" id="UFP91252.1"/>
    </source>
</evidence>
<evidence type="ECO:0000256" key="5">
    <source>
        <dbReference type="RuleBase" id="RU000369"/>
    </source>
</evidence>
<dbReference type="AlphaFoldDB" id="A0A8K1SP07"/>
<keyword evidence="5" id="KW-0479">Metal-binding</keyword>
<dbReference type="PANTHER" id="PTHR10422:SF18">
    <property type="entry name" value="CYTOCHROME C OXIDASE SUBUNIT 1"/>
    <property type="match status" value="1"/>
</dbReference>
<evidence type="ECO:0000256" key="3">
    <source>
        <dbReference type="ARBA" id="ARBA00022989"/>
    </source>
</evidence>
<keyword evidence="3 6" id="KW-1133">Transmembrane helix</keyword>
<dbReference type="GO" id="GO:0045277">
    <property type="term" value="C:respiratory chain complex IV"/>
    <property type="evidence" value="ECO:0007669"/>
    <property type="project" value="InterPro"/>
</dbReference>
<comment type="function">
    <text evidence="5">Component of the cytochrome c oxidase, the last enzyme in the mitochondrial electron transport chain which drives oxidative phosphorylation. The respiratory chain contains 3 multisubunit complexes succinate dehydrogenase (complex II, CII), ubiquinol-cytochrome c oxidoreductase (cytochrome b-c1 complex, complex III, CIII) and cytochrome c oxidase (complex IV, CIV), that cooperate to transfer electrons derived from NADH and succinate to molecular oxygen, creating an electrochemical gradient over the inner membrane that drives transmembrane transport and the ATP synthase. Cytochrome c oxidase is the component of the respiratory chain that catalyzes the reduction of oxygen to water. Electrons originating from reduced cytochrome c in the intermembrane space (IMS) are transferred via the dinuclear copper A center (CU(A)) of subunit 2 and heme A of subunit 1 to the active site in subunit 1, a binuclear center (BNC) formed by heme A3 and copper B (CU(B)). The BNC reduces molecular oxygen to 2 water molecules using 4 electrons from cytochrome c in the IMS and 4 protons from the mitochondrial matrix.</text>
</comment>
<dbReference type="GO" id="GO:0006123">
    <property type="term" value="P:mitochondrial electron transport, cytochrome c to oxygen"/>
    <property type="evidence" value="ECO:0007669"/>
    <property type="project" value="TreeGrafter"/>
</dbReference>
<feature type="transmembrane region" description="Helical" evidence="6">
    <location>
        <begin position="310"/>
        <end position="329"/>
    </location>
</feature>
<feature type="transmembrane region" description="Helical" evidence="6">
    <location>
        <begin position="176"/>
        <end position="193"/>
    </location>
</feature>
<keyword evidence="5" id="KW-0679">Respiratory chain</keyword>
<feature type="transmembrane region" description="Helical" evidence="6">
    <location>
        <begin position="36"/>
        <end position="54"/>
    </location>
</feature>
<dbReference type="GO" id="GO:0020037">
    <property type="term" value="F:heme binding"/>
    <property type="evidence" value="ECO:0007669"/>
    <property type="project" value="InterPro"/>
</dbReference>
<evidence type="ECO:0000256" key="2">
    <source>
        <dbReference type="ARBA" id="ARBA00022692"/>
    </source>
</evidence>
<dbReference type="PROSITE" id="PS50855">
    <property type="entry name" value="COX1"/>
    <property type="match status" value="1"/>
</dbReference>
<dbReference type="InterPro" id="IPR000883">
    <property type="entry name" value="Cyt_C_Oxase_1"/>
</dbReference>
<dbReference type="SUPFAM" id="SSF81442">
    <property type="entry name" value="Cytochrome c oxidase subunit I-like"/>
    <property type="match status" value="1"/>
</dbReference>
<feature type="transmembrane region" description="Helical" evidence="6">
    <location>
        <begin position="235"/>
        <end position="254"/>
    </location>
</feature>
<gene>
    <name evidence="8" type="primary">cox1</name>
</gene>
<dbReference type="EC" id="7.1.1.9" evidence="5"/>
<dbReference type="InterPro" id="IPR036927">
    <property type="entry name" value="Cyt_c_oxase-like_su1_sf"/>
</dbReference>
<evidence type="ECO:0000259" key="7">
    <source>
        <dbReference type="PROSITE" id="PS50855"/>
    </source>
</evidence>
<geneLocation type="mitochondrion" evidence="8"/>
<keyword evidence="5" id="KW-0813">Transport</keyword>
<name>A0A8K1SP07_9LECA</name>
<reference evidence="8" key="1">
    <citation type="submission" date="2018-12" db="EMBL/GenBank/DDBJ databases">
        <title>Complete annotated mitchondrial genome of the lichenized fungus Leptogium corticola.</title>
        <authorList>
            <person name="Cohen A.R."/>
            <person name="Kane N.C."/>
            <person name="Keepers K.G."/>
            <person name="Pogoda C.S."/>
            <person name="Lendemer J.C."/>
            <person name="Tripp E.A."/>
            <person name="Bailey D.W."/>
            <person name="Mak J."/>
        </authorList>
    </citation>
    <scope>NUCLEOTIDE SEQUENCE</scope>
</reference>
<dbReference type="GO" id="GO:0005743">
    <property type="term" value="C:mitochondrial inner membrane"/>
    <property type="evidence" value="ECO:0007669"/>
    <property type="project" value="UniProtKB-SubCell"/>
</dbReference>
<feature type="transmembrane region" description="Helical" evidence="6">
    <location>
        <begin position="6"/>
        <end position="24"/>
    </location>
</feature>
<evidence type="ECO:0000256" key="4">
    <source>
        <dbReference type="ARBA" id="ARBA00023136"/>
    </source>
</evidence>
<evidence type="ECO:0000256" key="1">
    <source>
        <dbReference type="ARBA" id="ARBA00004141"/>
    </source>
</evidence>
<keyword evidence="5" id="KW-0999">Mitochondrion inner membrane</keyword>
<feature type="transmembrane region" description="Helical" evidence="6">
    <location>
        <begin position="266"/>
        <end position="290"/>
    </location>
</feature>
<dbReference type="GO" id="GO:0004129">
    <property type="term" value="F:cytochrome-c oxidase activity"/>
    <property type="evidence" value="ECO:0007669"/>
    <property type="project" value="UniProtKB-EC"/>
</dbReference>
<dbReference type="InterPro" id="IPR033944">
    <property type="entry name" value="Cyt_c_oxase_su1_dom"/>
</dbReference>
<feature type="transmembrane region" description="Helical" evidence="6">
    <location>
        <begin position="81"/>
        <end position="105"/>
    </location>
</feature>
<proteinExistence type="inferred from homology"/>